<dbReference type="InterPro" id="IPR018736">
    <property type="entry name" value="DUF2279_periplasmic_lipo"/>
</dbReference>
<gene>
    <name evidence="2" type="ORF">PVT68_03945</name>
</gene>
<sequence length="301" mass="33604">MFIRTFFVLLALLPLSAMSAEAADSELVQQGAYQGDYRGFWHASLENWQEIGLLAGGITYLGVKEWNWGNAEFKVNGEGWFGMDTGSGGSDKLGHLYSTYVMTEFLTHRMMEKGYNASSSALYSSMAASALMLYVEVFDGYSADHGFSYQDLTANTIGTGISYLKTRYPDTLGDTLDLRIEYLPSDAMDGFHPVTDYAGMKYMAVAKLNGINAFRDTPLKYFELQLGYFARGFLKNELPYEDYRTTEAFIGIGLNLDELLFKPLAKQLGSVGRYGSTLTHYYQVPGISLRSDIHQRQGPTL</sequence>
<accession>A0ABY8NGF8</accession>
<feature type="chain" id="PRO_5046408748" evidence="1">
    <location>
        <begin position="23"/>
        <end position="301"/>
    </location>
</feature>
<evidence type="ECO:0000256" key="1">
    <source>
        <dbReference type="SAM" id="SignalP"/>
    </source>
</evidence>
<dbReference type="EMBL" id="CP118605">
    <property type="protein sequence ID" value="WGL17454.1"/>
    <property type="molecule type" value="Genomic_DNA"/>
</dbReference>
<reference evidence="2 3" key="1">
    <citation type="submission" date="2023-02" db="EMBL/GenBank/DDBJ databases">
        <title>Description and genomic characterization of Microbulbifer bruguierae sp. nov., isolated from the sediment of mangrove plant Bruguiera sexangula.</title>
        <authorList>
            <person name="Long M."/>
        </authorList>
    </citation>
    <scope>NUCLEOTIDE SEQUENCE [LARGE SCALE GENOMIC DNA]</scope>
    <source>
        <strain evidence="2 3">H12</strain>
    </source>
</reference>
<protein>
    <submittedName>
        <fullName evidence="2">DUF2279 domain-containing protein</fullName>
    </submittedName>
</protein>
<dbReference type="Pfam" id="PF10043">
    <property type="entry name" value="DUF2279"/>
    <property type="match status" value="1"/>
</dbReference>
<feature type="signal peptide" evidence="1">
    <location>
        <begin position="1"/>
        <end position="22"/>
    </location>
</feature>
<name>A0ABY8NGF8_9GAMM</name>
<organism evidence="2 3">
    <name type="scientific">Microbulbifer bruguierae</name>
    <dbReference type="NCBI Taxonomy" id="3029061"/>
    <lineage>
        <taxon>Bacteria</taxon>
        <taxon>Pseudomonadati</taxon>
        <taxon>Pseudomonadota</taxon>
        <taxon>Gammaproteobacteria</taxon>
        <taxon>Cellvibrionales</taxon>
        <taxon>Microbulbiferaceae</taxon>
        <taxon>Microbulbifer</taxon>
    </lineage>
</organism>
<dbReference type="Proteomes" id="UP001236500">
    <property type="component" value="Chromosome"/>
</dbReference>
<dbReference type="RefSeq" id="WP_280321319.1">
    <property type="nucleotide sequence ID" value="NZ_CP118605.1"/>
</dbReference>
<keyword evidence="3" id="KW-1185">Reference proteome</keyword>
<proteinExistence type="predicted"/>
<evidence type="ECO:0000313" key="2">
    <source>
        <dbReference type="EMBL" id="WGL17454.1"/>
    </source>
</evidence>
<keyword evidence="1" id="KW-0732">Signal</keyword>
<evidence type="ECO:0000313" key="3">
    <source>
        <dbReference type="Proteomes" id="UP001236500"/>
    </source>
</evidence>